<feature type="transmembrane region" description="Helical" evidence="11">
    <location>
        <begin position="268"/>
        <end position="288"/>
    </location>
</feature>
<keyword evidence="5 11" id="KW-0812">Transmembrane</keyword>
<evidence type="ECO:0000256" key="4">
    <source>
        <dbReference type="ARBA" id="ARBA00022679"/>
    </source>
</evidence>
<dbReference type="InterPro" id="IPR011923">
    <property type="entry name" value="RodA/MrdB"/>
</dbReference>
<evidence type="ECO:0000256" key="6">
    <source>
        <dbReference type="ARBA" id="ARBA00022960"/>
    </source>
</evidence>
<feature type="transmembrane region" description="Helical" evidence="11">
    <location>
        <begin position="100"/>
        <end position="123"/>
    </location>
</feature>
<organism evidence="12">
    <name type="scientific">marine sediment metagenome</name>
    <dbReference type="NCBI Taxonomy" id="412755"/>
    <lineage>
        <taxon>unclassified sequences</taxon>
        <taxon>metagenomes</taxon>
        <taxon>ecological metagenomes</taxon>
    </lineage>
</organism>
<sequence>MRDAKTVKKIDFTLLGAVIVLALYGLLVLYGLSSKGETDFFTMQLIWFVIGIVFLAAVSVFSYTQIKHYIIPIYGGTIALLLFVIVLGKTAQGASRWLQIGFLRIQPSEFAKLVIIIALAVYLSERKGILKRNDLVKSGIIVLVPALLVFRQPDLGTAIVLTVIWLGAILVSGVKPLHMGIIFLIGILLIGGVLQFNVLKDYQKNRLLVFINPDLDIKNTGYNLLQSKIAIGSGGFFGKGLFSGSQTNLSFLPAANTDFIFSVLSEKMGFLGAFFLIVLYFILLSRAVQIALTSDNYYGSLLALSIASMWLFQIFVNIGMTIGIMPITGIPLPFISYGGSALLTNMVAAGILLNVHSRSIK</sequence>
<feature type="transmembrane region" description="Helical" evidence="11">
    <location>
        <begin position="300"/>
        <end position="328"/>
    </location>
</feature>
<name>A0A0F9PX89_9ZZZZ</name>
<feature type="transmembrane region" description="Helical" evidence="11">
    <location>
        <begin position="181"/>
        <end position="199"/>
    </location>
</feature>
<protein>
    <recommendedName>
        <fullName evidence="13">Rod shape-determining protein RodA</fullName>
    </recommendedName>
</protein>
<proteinExistence type="inferred from homology"/>
<gene>
    <name evidence="12" type="ORF">LCGC14_0845000</name>
</gene>
<keyword evidence="9 11" id="KW-0472">Membrane</keyword>
<feature type="transmembrane region" description="Helical" evidence="11">
    <location>
        <begin position="334"/>
        <end position="355"/>
    </location>
</feature>
<feature type="transmembrane region" description="Helical" evidence="11">
    <location>
        <begin position="156"/>
        <end position="174"/>
    </location>
</feature>
<dbReference type="NCBIfam" id="TIGR02210">
    <property type="entry name" value="rodA_shape"/>
    <property type="match status" value="1"/>
</dbReference>
<dbReference type="AlphaFoldDB" id="A0A0F9PX89"/>
<dbReference type="GO" id="GO:0015648">
    <property type="term" value="F:lipid-linked peptidoglycan transporter activity"/>
    <property type="evidence" value="ECO:0007669"/>
    <property type="project" value="TreeGrafter"/>
</dbReference>
<dbReference type="EMBL" id="LAZR01002493">
    <property type="protein sequence ID" value="KKN29357.1"/>
    <property type="molecule type" value="Genomic_DNA"/>
</dbReference>
<evidence type="ECO:0000256" key="3">
    <source>
        <dbReference type="ARBA" id="ARBA00022676"/>
    </source>
</evidence>
<evidence type="ECO:0008006" key="13">
    <source>
        <dbReference type="Google" id="ProtNLM"/>
    </source>
</evidence>
<evidence type="ECO:0000256" key="2">
    <source>
        <dbReference type="ARBA" id="ARBA00022475"/>
    </source>
</evidence>
<dbReference type="GO" id="GO:0032153">
    <property type="term" value="C:cell division site"/>
    <property type="evidence" value="ECO:0007669"/>
    <property type="project" value="TreeGrafter"/>
</dbReference>
<feature type="transmembrane region" description="Helical" evidence="11">
    <location>
        <begin position="70"/>
        <end position="88"/>
    </location>
</feature>
<dbReference type="GO" id="GO:0071555">
    <property type="term" value="P:cell wall organization"/>
    <property type="evidence" value="ECO:0007669"/>
    <property type="project" value="UniProtKB-KW"/>
</dbReference>
<dbReference type="PANTHER" id="PTHR30474">
    <property type="entry name" value="CELL CYCLE PROTEIN"/>
    <property type="match status" value="1"/>
</dbReference>
<comment type="subcellular location">
    <subcellularLocation>
        <location evidence="1">Membrane</location>
        <topology evidence="1">Multi-pass membrane protein</topology>
    </subcellularLocation>
</comment>
<keyword evidence="2" id="KW-1003">Cell membrane</keyword>
<dbReference type="GO" id="GO:0016757">
    <property type="term" value="F:glycosyltransferase activity"/>
    <property type="evidence" value="ECO:0007669"/>
    <property type="project" value="UniProtKB-KW"/>
</dbReference>
<keyword evidence="10" id="KW-0961">Cell wall biogenesis/degradation</keyword>
<reference evidence="12" key="1">
    <citation type="journal article" date="2015" name="Nature">
        <title>Complex archaea that bridge the gap between prokaryotes and eukaryotes.</title>
        <authorList>
            <person name="Spang A."/>
            <person name="Saw J.H."/>
            <person name="Jorgensen S.L."/>
            <person name="Zaremba-Niedzwiedzka K."/>
            <person name="Martijn J."/>
            <person name="Lind A.E."/>
            <person name="van Eijk R."/>
            <person name="Schleper C."/>
            <person name="Guy L."/>
            <person name="Ettema T.J."/>
        </authorList>
    </citation>
    <scope>NUCLEOTIDE SEQUENCE</scope>
</reference>
<dbReference type="HAMAP" id="MF_02079">
    <property type="entry name" value="PGT_RodA"/>
    <property type="match status" value="1"/>
</dbReference>
<dbReference type="InterPro" id="IPR018365">
    <property type="entry name" value="Cell_cycle_FtsW-rel_CS"/>
</dbReference>
<keyword evidence="3" id="KW-0328">Glycosyltransferase</keyword>
<dbReference type="GO" id="GO:0051301">
    <property type="term" value="P:cell division"/>
    <property type="evidence" value="ECO:0007669"/>
    <property type="project" value="InterPro"/>
</dbReference>
<dbReference type="Pfam" id="PF01098">
    <property type="entry name" value="FTSW_RODA_SPOVE"/>
    <property type="match status" value="1"/>
</dbReference>
<accession>A0A0F9PX89</accession>
<keyword evidence="4" id="KW-0808">Transferase</keyword>
<evidence type="ECO:0000313" key="12">
    <source>
        <dbReference type="EMBL" id="KKN29357.1"/>
    </source>
</evidence>
<dbReference type="GO" id="GO:0008360">
    <property type="term" value="P:regulation of cell shape"/>
    <property type="evidence" value="ECO:0007669"/>
    <property type="project" value="UniProtKB-KW"/>
</dbReference>
<dbReference type="PANTHER" id="PTHR30474:SF1">
    <property type="entry name" value="PEPTIDOGLYCAN GLYCOSYLTRANSFERASE MRDB"/>
    <property type="match status" value="1"/>
</dbReference>
<keyword evidence="7" id="KW-0573">Peptidoglycan synthesis</keyword>
<feature type="transmembrane region" description="Helical" evidence="11">
    <location>
        <begin position="45"/>
        <end position="63"/>
    </location>
</feature>
<evidence type="ECO:0000256" key="7">
    <source>
        <dbReference type="ARBA" id="ARBA00022984"/>
    </source>
</evidence>
<keyword evidence="6" id="KW-0133">Cell shape</keyword>
<evidence type="ECO:0000256" key="11">
    <source>
        <dbReference type="SAM" id="Phobius"/>
    </source>
</evidence>
<dbReference type="GO" id="GO:0009252">
    <property type="term" value="P:peptidoglycan biosynthetic process"/>
    <property type="evidence" value="ECO:0007669"/>
    <property type="project" value="UniProtKB-KW"/>
</dbReference>
<keyword evidence="8 11" id="KW-1133">Transmembrane helix</keyword>
<dbReference type="GO" id="GO:0005886">
    <property type="term" value="C:plasma membrane"/>
    <property type="evidence" value="ECO:0007669"/>
    <property type="project" value="TreeGrafter"/>
</dbReference>
<dbReference type="PROSITE" id="PS00428">
    <property type="entry name" value="FTSW_RODA_SPOVE"/>
    <property type="match status" value="1"/>
</dbReference>
<evidence type="ECO:0000256" key="8">
    <source>
        <dbReference type="ARBA" id="ARBA00022989"/>
    </source>
</evidence>
<evidence type="ECO:0000256" key="9">
    <source>
        <dbReference type="ARBA" id="ARBA00023136"/>
    </source>
</evidence>
<feature type="transmembrane region" description="Helical" evidence="11">
    <location>
        <begin position="12"/>
        <end position="33"/>
    </location>
</feature>
<evidence type="ECO:0000256" key="1">
    <source>
        <dbReference type="ARBA" id="ARBA00004141"/>
    </source>
</evidence>
<comment type="caution">
    <text evidence="12">The sequence shown here is derived from an EMBL/GenBank/DDBJ whole genome shotgun (WGS) entry which is preliminary data.</text>
</comment>
<evidence type="ECO:0000256" key="5">
    <source>
        <dbReference type="ARBA" id="ARBA00022692"/>
    </source>
</evidence>
<dbReference type="InterPro" id="IPR001182">
    <property type="entry name" value="FtsW/RodA"/>
</dbReference>
<evidence type="ECO:0000256" key="10">
    <source>
        <dbReference type="ARBA" id="ARBA00023316"/>
    </source>
</evidence>